<gene>
    <name evidence="22" type="ORF">SAMN05443429_10742</name>
</gene>
<evidence type="ECO:0000256" key="3">
    <source>
        <dbReference type="ARBA" id="ARBA00007090"/>
    </source>
</evidence>
<keyword evidence="6" id="KW-0121">Carboxypeptidase</keyword>
<dbReference type="SUPFAM" id="SSF53955">
    <property type="entry name" value="Lysozyme-like"/>
    <property type="match status" value="1"/>
</dbReference>
<keyword evidence="8" id="KW-0328">Glycosyltransferase</keyword>
<dbReference type="OrthoDB" id="9766909at2"/>
<evidence type="ECO:0000256" key="18">
    <source>
        <dbReference type="SAM" id="MobiDB-lite"/>
    </source>
</evidence>
<dbReference type="GO" id="GO:0008360">
    <property type="term" value="P:regulation of cell shape"/>
    <property type="evidence" value="ECO:0007669"/>
    <property type="project" value="UniProtKB-KW"/>
</dbReference>
<feature type="transmembrane region" description="Helical" evidence="19">
    <location>
        <begin position="29"/>
        <end position="52"/>
    </location>
</feature>
<evidence type="ECO:0000256" key="11">
    <source>
        <dbReference type="ARBA" id="ARBA00022960"/>
    </source>
</evidence>
<reference evidence="22 23" key="1">
    <citation type="submission" date="2016-11" db="EMBL/GenBank/DDBJ databases">
        <authorList>
            <person name="Jaros S."/>
            <person name="Januszkiewicz K."/>
            <person name="Wedrychowicz H."/>
        </authorList>
    </citation>
    <scope>NUCLEOTIDE SEQUENCE [LARGE SCALE GENOMIC DNA]</scope>
    <source>
        <strain evidence="22 23">DSM 25479</strain>
    </source>
</reference>
<dbReference type="GO" id="GO:0006508">
    <property type="term" value="P:proteolysis"/>
    <property type="evidence" value="ECO:0007669"/>
    <property type="project" value="UniProtKB-KW"/>
</dbReference>
<dbReference type="GO" id="GO:0008955">
    <property type="term" value="F:peptidoglycan glycosyltransferase activity"/>
    <property type="evidence" value="ECO:0007669"/>
    <property type="project" value="UniProtKB-EC"/>
</dbReference>
<dbReference type="AlphaFoldDB" id="A0A1M6FK01"/>
<keyword evidence="5" id="KW-1003">Cell membrane</keyword>
<keyword evidence="7" id="KW-0645">Protease</keyword>
<keyword evidence="19" id="KW-0812">Transmembrane</keyword>
<evidence type="ECO:0000256" key="10">
    <source>
        <dbReference type="ARBA" id="ARBA00022801"/>
    </source>
</evidence>
<comment type="catalytic activity">
    <reaction evidence="17">
        <text>[GlcNAc-(1-&gt;4)-Mur2Ac(oyl-L-Ala-gamma-D-Glu-L-Lys-D-Ala-D-Ala)](n)-di-trans,octa-cis-undecaprenyl diphosphate + beta-D-GlcNAc-(1-&gt;4)-Mur2Ac(oyl-L-Ala-gamma-D-Glu-L-Lys-D-Ala-D-Ala)-di-trans,octa-cis-undecaprenyl diphosphate = [GlcNAc-(1-&gt;4)-Mur2Ac(oyl-L-Ala-gamma-D-Glu-L-Lys-D-Ala-D-Ala)](n+1)-di-trans,octa-cis-undecaprenyl diphosphate + di-trans,octa-cis-undecaprenyl diphosphate + H(+)</text>
        <dbReference type="Rhea" id="RHEA:23708"/>
        <dbReference type="Rhea" id="RHEA-COMP:9602"/>
        <dbReference type="Rhea" id="RHEA-COMP:9603"/>
        <dbReference type="ChEBI" id="CHEBI:15378"/>
        <dbReference type="ChEBI" id="CHEBI:58405"/>
        <dbReference type="ChEBI" id="CHEBI:60033"/>
        <dbReference type="ChEBI" id="CHEBI:78435"/>
        <dbReference type="EC" id="2.4.99.28"/>
    </reaction>
</comment>
<organism evidence="22 23">
    <name type="scientific">Cruoricaptor ignavus</name>
    <dbReference type="NCBI Taxonomy" id="1118202"/>
    <lineage>
        <taxon>Bacteria</taxon>
        <taxon>Pseudomonadati</taxon>
        <taxon>Bacteroidota</taxon>
        <taxon>Flavobacteriia</taxon>
        <taxon>Flavobacteriales</taxon>
        <taxon>Weeksellaceae</taxon>
        <taxon>Cruoricaptor</taxon>
    </lineage>
</organism>
<evidence type="ECO:0000313" key="23">
    <source>
        <dbReference type="Proteomes" id="UP000184335"/>
    </source>
</evidence>
<comment type="similarity">
    <text evidence="4">In the N-terminal section; belongs to the glycosyltransferase 51 family.</text>
</comment>
<keyword evidence="11" id="KW-0133">Cell shape</keyword>
<evidence type="ECO:0000256" key="6">
    <source>
        <dbReference type="ARBA" id="ARBA00022645"/>
    </source>
</evidence>
<feature type="region of interest" description="Disordered" evidence="18">
    <location>
        <begin position="753"/>
        <end position="799"/>
    </location>
</feature>
<comment type="pathway">
    <text evidence="2">Cell wall biogenesis; peptidoglycan biosynthesis.</text>
</comment>
<comment type="catalytic activity">
    <reaction evidence="16">
        <text>Preferential cleavage: (Ac)2-L-Lys-D-Ala-|-D-Ala. Also transpeptidation of peptidyl-alanyl moieties that are N-acyl substituents of D-alanine.</text>
        <dbReference type="EC" id="3.4.16.4"/>
    </reaction>
</comment>
<proteinExistence type="inferred from homology"/>
<dbReference type="GO" id="GO:0009252">
    <property type="term" value="P:peptidoglycan biosynthetic process"/>
    <property type="evidence" value="ECO:0007669"/>
    <property type="project" value="UniProtKB-KW"/>
</dbReference>
<dbReference type="InterPro" id="IPR012338">
    <property type="entry name" value="Beta-lactam/transpept-like"/>
</dbReference>
<evidence type="ECO:0000256" key="8">
    <source>
        <dbReference type="ARBA" id="ARBA00022676"/>
    </source>
</evidence>
<dbReference type="GO" id="GO:0030288">
    <property type="term" value="C:outer membrane-bounded periplasmic space"/>
    <property type="evidence" value="ECO:0007669"/>
    <property type="project" value="TreeGrafter"/>
</dbReference>
<dbReference type="Pfam" id="PF00905">
    <property type="entry name" value="Transpeptidase"/>
    <property type="match status" value="1"/>
</dbReference>
<evidence type="ECO:0000256" key="16">
    <source>
        <dbReference type="ARBA" id="ARBA00034000"/>
    </source>
</evidence>
<dbReference type="InterPro" id="IPR036950">
    <property type="entry name" value="PBP_transglycosylase"/>
</dbReference>
<protein>
    <submittedName>
        <fullName evidence="22">Penicillin-binding protein 1A</fullName>
    </submittedName>
</protein>
<keyword evidence="13 19" id="KW-0472">Membrane</keyword>
<dbReference type="Pfam" id="PF00912">
    <property type="entry name" value="Transgly"/>
    <property type="match status" value="1"/>
</dbReference>
<dbReference type="RefSeq" id="WP_073179931.1">
    <property type="nucleotide sequence ID" value="NZ_FQYI01000007.1"/>
</dbReference>
<dbReference type="Gene3D" id="3.40.710.10">
    <property type="entry name" value="DD-peptidase/beta-lactamase superfamily"/>
    <property type="match status" value="2"/>
</dbReference>
<comment type="subcellular location">
    <subcellularLocation>
        <location evidence="1">Cell membrane</location>
    </subcellularLocation>
</comment>
<dbReference type="Gene3D" id="1.10.3810.10">
    <property type="entry name" value="Biosynthetic peptidoglycan transglycosylase-like"/>
    <property type="match status" value="1"/>
</dbReference>
<evidence type="ECO:0000256" key="13">
    <source>
        <dbReference type="ARBA" id="ARBA00023136"/>
    </source>
</evidence>
<dbReference type="PANTHER" id="PTHR32282:SF11">
    <property type="entry name" value="PENICILLIN-BINDING PROTEIN 1B"/>
    <property type="match status" value="1"/>
</dbReference>
<evidence type="ECO:0000256" key="7">
    <source>
        <dbReference type="ARBA" id="ARBA00022670"/>
    </source>
</evidence>
<dbReference type="Proteomes" id="UP000184335">
    <property type="component" value="Unassembled WGS sequence"/>
</dbReference>
<evidence type="ECO:0000256" key="12">
    <source>
        <dbReference type="ARBA" id="ARBA00022984"/>
    </source>
</evidence>
<dbReference type="STRING" id="1118202.SAMN05443429_10742"/>
<evidence type="ECO:0000259" key="20">
    <source>
        <dbReference type="Pfam" id="PF00905"/>
    </source>
</evidence>
<name>A0A1M6FK01_9FLAO</name>
<evidence type="ECO:0000256" key="15">
    <source>
        <dbReference type="ARBA" id="ARBA00023316"/>
    </source>
</evidence>
<dbReference type="SUPFAM" id="SSF56601">
    <property type="entry name" value="beta-lactamase/transpeptidase-like"/>
    <property type="match status" value="1"/>
</dbReference>
<sequence length="799" mass="90963">MAKINQPEGTPKSTFPLPRKKKKNTGWRWWVSFIWIGLLVTVLGIAALFFGVSQGFFGEMPDTEELENPDIYVASTIWSADGVLLGKFEKEKTIPVTYKDLPPYLVYALEAKEDERFREHSGIDIKSVGRAVWFRGKRGGGSTISQQLAKLLFTGTASQNPLQRATQKLKEWSAAVSLEKRYTKEEIITLYFNKFDFLFNAKGVEMASRIYFNKHTNELTLPEAATFVAMLENPRKNNPMRYPERAKDRRDVVLSQMLTTGYIDQQTYQKAVETPIVTDYQPVKSVEEGYSAYYKFYLRQEINQYLKEYERKNGKLLNIYKDGLKIYTTLDSRMQRYGEEAVKEHLTDLQRRFDAEQRGRKNRPFYGISEKTANELMLQAMRRTGRYKMMKAEGMPEDSIILEFKQPVKTTRFTWQGEEEVEMSPWDSIRYHKQIAQAGLMSMVPGTGEIKTWVGGINWQHFQYDHIKQGKRQVGSTFKPFVYATAIINLGMTPCSTVSNATYQKGNWRVLGSGGSLTLRDALAHSKNPVAVRLIEMASPKKVAELCRDLGITEEIPNQYPVALGSTDITIYEMVGAYATFANFGNYTKPQMLWRVEDANGRVIKEVQPEVREVMNELYAYTMVDLMKGVAAYGTASGELRRRGVSADIEIAAKTGTTQNNSDGWFMGMVPNLATAVWVGWEDRATHFYSTGEGQGAKMSLPIWAIYMKKVWADESLGIKKDDKFIKPSDWTGDCDALRGLRGGYGDEGQLQTLDQLKNPEPVRQQEENPSSSRPKPAPKREENLNETLNQGSDIDFNN</sequence>
<dbReference type="GO" id="GO:0008658">
    <property type="term" value="F:penicillin binding"/>
    <property type="evidence" value="ECO:0007669"/>
    <property type="project" value="InterPro"/>
</dbReference>
<evidence type="ECO:0000256" key="4">
    <source>
        <dbReference type="ARBA" id="ARBA00007739"/>
    </source>
</evidence>
<dbReference type="GO" id="GO:0005886">
    <property type="term" value="C:plasma membrane"/>
    <property type="evidence" value="ECO:0007669"/>
    <property type="project" value="UniProtKB-SubCell"/>
</dbReference>
<keyword evidence="10" id="KW-0378">Hydrolase</keyword>
<keyword evidence="9" id="KW-0808">Transferase</keyword>
<evidence type="ECO:0000259" key="21">
    <source>
        <dbReference type="Pfam" id="PF00912"/>
    </source>
</evidence>
<evidence type="ECO:0000256" key="14">
    <source>
        <dbReference type="ARBA" id="ARBA00023268"/>
    </source>
</evidence>
<evidence type="ECO:0000313" key="22">
    <source>
        <dbReference type="EMBL" id="SHI98017.1"/>
    </source>
</evidence>
<dbReference type="InterPro" id="IPR050396">
    <property type="entry name" value="Glycosyltr_51/Transpeptidase"/>
</dbReference>
<evidence type="ECO:0000256" key="9">
    <source>
        <dbReference type="ARBA" id="ARBA00022679"/>
    </source>
</evidence>
<dbReference type="EMBL" id="FQYI01000007">
    <property type="protein sequence ID" value="SHI98017.1"/>
    <property type="molecule type" value="Genomic_DNA"/>
</dbReference>
<evidence type="ECO:0000256" key="1">
    <source>
        <dbReference type="ARBA" id="ARBA00004236"/>
    </source>
</evidence>
<feature type="compositionally biased region" description="Polar residues" evidence="18">
    <location>
        <begin position="786"/>
        <end position="799"/>
    </location>
</feature>
<dbReference type="InterPro" id="IPR001460">
    <property type="entry name" value="PCN-bd_Tpept"/>
</dbReference>
<evidence type="ECO:0000256" key="5">
    <source>
        <dbReference type="ARBA" id="ARBA00022475"/>
    </source>
</evidence>
<evidence type="ECO:0000256" key="19">
    <source>
        <dbReference type="SAM" id="Phobius"/>
    </source>
</evidence>
<keyword evidence="14" id="KW-0511">Multifunctional enzyme</keyword>
<feature type="region of interest" description="Disordered" evidence="18">
    <location>
        <begin position="1"/>
        <end position="20"/>
    </location>
</feature>
<evidence type="ECO:0000256" key="17">
    <source>
        <dbReference type="ARBA" id="ARBA00049902"/>
    </source>
</evidence>
<keyword evidence="12" id="KW-0573">Peptidoglycan synthesis</keyword>
<dbReference type="PANTHER" id="PTHR32282">
    <property type="entry name" value="BINDING PROTEIN TRANSPEPTIDASE, PUTATIVE-RELATED"/>
    <property type="match status" value="1"/>
</dbReference>
<keyword evidence="15" id="KW-0961">Cell wall biogenesis/degradation</keyword>
<feature type="domain" description="Glycosyl transferase family 51" evidence="21">
    <location>
        <begin position="82"/>
        <end position="257"/>
    </location>
</feature>
<dbReference type="InterPro" id="IPR023346">
    <property type="entry name" value="Lysozyme-like_dom_sf"/>
</dbReference>
<dbReference type="GO" id="GO:0009002">
    <property type="term" value="F:serine-type D-Ala-D-Ala carboxypeptidase activity"/>
    <property type="evidence" value="ECO:0007669"/>
    <property type="project" value="UniProtKB-EC"/>
</dbReference>
<evidence type="ECO:0000256" key="2">
    <source>
        <dbReference type="ARBA" id="ARBA00004752"/>
    </source>
</evidence>
<accession>A0A1M6FK01</accession>
<keyword evidence="19" id="KW-1133">Transmembrane helix</keyword>
<comment type="similarity">
    <text evidence="3">In the C-terminal section; belongs to the transpeptidase family.</text>
</comment>
<keyword evidence="23" id="KW-1185">Reference proteome</keyword>
<feature type="domain" description="Penicillin-binding protein transpeptidase" evidence="20">
    <location>
        <begin position="468"/>
        <end position="678"/>
    </location>
</feature>
<dbReference type="InterPro" id="IPR001264">
    <property type="entry name" value="Glyco_trans_51"/>
</dbReference>
<dbReference type="GO" id="GO:0071555">
    <property type="term" value="P:cell wall organization"/>
    <property type="evidence" value="ECO:0007669"/>
    <property type="project" value="UniProtKB-KW"/>
</dbReference>